<dbReference type="EMBL" id="FMUE01000001">
    <property type="protein sequence ID" value="SCX02701.1"/>
    <property type="molecule type" value="Genomic_DNA"/>
</dbReference>
<evidence type="ECO:0000313" key="2">
    <source>
        <dbReference type="Proteomes" id="UP000187891"/>
    </source>
</evidence>
<dbReference type="AlphaFoldDB" id="A0A1R3T7T5"/>
<organism evidence="1 2">
    <name type="scientific">Agrobacterium rosae</name>
    <dbReference type="NCBI Taxonomy" id="1972867"/>
    <lineage>
        <taxon>Bacteria</taxon>
        <taxon>Pseudomonadati</taxon>
        <taxon>Pseudomonadota</taxon>
        <taxon>Alphaproteobacteria</taxon>
        <taxon>Hyphomicrobiales</taxon>
        <taxon>Rhizobiaceae</taxon>
        <taxon>Rhizobium/Agrobacterium group</taxon>
        <taxon>Agrobacterium</taxon>
    </lineage>
</organism>
<dbReference type="Proteomes" id="UP000187891">
    <property type="component" value="Unassembled WGS sequence"/>
</dbReference>
<reference evidence="2" key="1">
    <citation type="submission" date="2016-10" db="EMBL/GenBank/DDBJ databases">
        <authorList>
            <person name="Wibberg D."/>
        </authorList>
    </citation>
    <scope>NUCLEOTIDE SEQUENCE [LARGE SCALE GENOMIC DNA]</scope>
</reference>
<evidence type="ECO:0000313" key="1">
    <source>
        <dbReference type="EMBL" id="SCX02701.1"/>
    </source>
</evidence>
<accession>A0A1R3T7T5</accession>
<gene>
    <name evidence="1" type="ORF">DSM25559_0251</name>
</gene>
<protein>
    <submittedName>
        <fullName evidence="1">Uncharacterized protein</fullName>
    </submittedName>
</protein>
<sequence length="77" mass="8345">MMITNAGGTTRENKTLQEVTDALFKRGTGQFWAASGAVIHRMRDRVMIGTVASSYNGELPTGQTWVEQQMPATLAAS</sequence>
<name>A0A1R3T7T5_9HYPH</name>
<proteinExistence type="predicted"/>